<dbReference type="PANTHER" id="PTHR21666:SF289">
    <property type="entry name" value="L-ALA--D-GLU ENDOPEPTIDASE"/>
    <property type="match status" value="1"/>
</dbReference>
<feature type="transmembrane region" description="Helical" evidence="2">
    <location>
        <begin position="21"/>
        <end position="46"/>
    </location>
</feature>
<dbReference type="eggNOG" id="COG0739">
    <property type="taxonomic scope" value="Bacteria"/>
</dbReference>
<protein>
    <submittedName>
        <fullName evidence="4">Peptidase M23</fullName>
    </submittedName>
</protein>
<organism evidence="4 5">
    <name type="scientific">Desulfocurvibacter africanus subsp. africanus str. Walvis Bay</name>
    <dbReference type="NCBI Taxonomy" id="690850"/>
    <lineage>
        <taxon>Bacteria</taxon>
        <taxon>Pseudomonadati</taxon>
        <taxon>Thermodesulfobacteriota</taxon>
        <taxon>Desulfovibrionia</taxon>
        <taxon>Desulfovibrionales</taxon>
        <taxon>Desulfovibrionaceae</taxon>
        <taxon>Desulfocurvibacter</taxon>
    </lineage>
</organism>
<keyword evidence="5" id="KW-1185">Reference proteome</keyword>
<evidence type="ECO:0000313" key="4">
    <source>
        <dbReference type="EMBL" id="EGJ50997.1"/>
    </source>
</evidence>
<dbReference type="KEGG" id="daf:Desaf_2680"/>
<evidence type="ECO:0000313" key="5">
    <source>
        <dbReference type="Proteomes" id="UP000007844"/>
    </source>
</evidence>
<feature type="domain" description="M23ase beta-sheet core" evidence="3">
    <location>
        <begin position="201"/>
        <end position="295"/>
    </location>
</feature>
<keyword evidence="1" id="KW-0732">Signal</keyword>
<dbReference type="InterPro" id="IPR011055">
    <property type="entry name" value="Dup_hybrid_motif"/>
</dbReference>
<keyword evidence="2" id="KW-0472">Membrane</keyword>
<evidence type="ECO:0000256" key="1">
    <source>
        <dbReference type="ARBA" id="ARBA00022729"/>
    </source>
</evidence>
<dbReference type="EMBL" id="CP003221">
    <property type="protein sequence ID" value="EGJ50997.1"/>
    <property type="molecule type" value="Genomic_DNA"/>
</dbReference>
<dbReference type="RefSeq" id="WP_014260685.1">
    <property type="nucleotide sequence ID" value="NC_016629.1"/>
</dbReference>
<dbReference type="SUPFAM" id="SSF51261">
    <property type="entry name" value="Duplicated hybrid motif"/>
    <property type="match status" value="1"/>
</dbReference>
<dbReference type="InterPro" id="IPR016047">
    <property type="entry name" value="M23ase_b-sheet_dom"/>
</dbReference>
<keyword evidence="2" id="KW-1133">Transmembrane helix</keyword>
<sequence>MLLRKFHIVVFKDSSGQCYKLRLHGWMVFSLLLLLAGLIGGNVYLWRYFHEYGVVEGRLGIAEKTVQEQKTQMLSLASKMKNLEKDLYRVRDFDSKLRIMINLDHQQAQLPTPVGGPETRDFSKNYLTMYRQELLARKMHNFLYQLSTDARLEEARQQELIQTLREREDMLAATPSIWPVEGWISSSFGYRTSPFTGKREFHKGLDISCPLGTPIYSPAKGVVVNAGRRGAYGLRVSIDHGAGTITRYGHMHRISVKPGQTVTRGELVGYVGTTGRSTGPHLHYEVRLNGLPVDPMRYILN</sequence>
<proteinExistence type="predicted"/>
<evidence type="ECO:0000259" key="3">
    <source>
        <dbReference type="Pfam" id="PF01551"/>
    </source>
</evidence>
<dbReference type="InterPro" id="IPR050570">
    <property type="entry name" value="Cell_wall_metabolism_enzyme"/>
</dbReference>
<dbReference type="CDD" id="cd12797">
    <property type="entry name" value="M23_peptidase"/>
    <property type="match status" value="1"/>
</dbReference>
<gene>
    <name evidence="4" type="ORF">Desaf_2680</name>
</gene>
<dbReference type="FunFam" id="2.70.70.10:FF:000006">
    <property type="entry name" value="M23 family peptidase"/>
    <property type="match status" value="1"/>
</dbReference>
<dbReference type="PANTHER" id="PTHR21666">
    <property type="entry name" value="PEPTIDASE-RELATED"/>
    <property type="match status" value="1"/>
</dbReference>
<dbReference type="Pfam" id="PF01551">
    <property type="entry name" value="Peptidase_M23"/>
    <property type="match status" value="1"/>
</dbReference>
<accession>F3Z0I7</accession>
<dbReference type="Gene3D" id="2.70.70.10">
    <property type="entry name" value="Glucose Permease (Domain IIA)"/>
    <property type="match status" value="1"/>
</dbReference>
<dbReference type="GO" id="GO:0004222">
    <property type="term" value="F:metalloendopeptidase activity"/>
    <property type="evidence" value="ECO:0007669"/>
    <property type="project" value="TreeGrafter"/>
</dbReference>
<keyword evidence="2" id="KW-0812">Transmembrane</keyword>
<reference evidence="4 5" key="1">
    <citation type="journal article" date="2011" name="J. Bacteriol.">
        <title>Genome sequence of the mercury-methylating and pleomorphic Desulfovibrio africanus Strain Walvis Bay.</title>
        <authorList>
            <person name="Brown S.D."/>
            <person name="Wall J.D."/>
            <person name="Kucken A.M."/>
            <person name="Gilmour C.C."/>
            <person name="Podar M."/>
            <person name="Brandt C.C."/>
            <person name="Teshima H."/>
            <person name="Detter J.C."/>
            <person name="Han C.S."/>
            <person name="Land M.L."/>
            <person name="Lucas S."/>
            <person name="Han J."/>
            <person name="Pennacchio L."/>
            <person name="Nolan M."/>
            <person name="Pitluck S."/>
            <person name="Woyke T."/>
            <person name="Goodwin L."/>
            <person name="Palumbo A.V."/>
            <person name="Elias D.A."/>
        </authorList>
    </citation>
    <scope>NUCLEOTIDE SEQUENCE [LARGE SCALE GENOMIC DNA]</scope>
    <source>
        <strain evidence="4 5">Walvis Bay</strain>
    </source>
</reference>
<dbReference type="AlphaFoldDB" id="F3Z0I7"/>
<dbReference type="HOGENOM" id="CLU_029425_2_4_7"/>
<dbReference type="Proteomes" id="UP000007844">
    <property type="component" value="Chromosome"/>
</dbReference>
<name>F3Z0I7_DESAF</name>
<dbReference type="STRING" id="690850.Desaf_2680"/>
<evidence type="ECO:0000256" key="2">
    <source>
        <dbReference type="SAM" id="Phobius"/>
    </source>
</evidence>